<organism evidence="3 4">
    <name type="scientific">Escherichia coli MS 85-1</name>
    <dbReference type="NCBI Taxonomy" id="679202"/>
    <lineage>
        <taxon>Bacteria</taxon>
        <taxon>Pseudomonadati</taxon>
        <taxon>Pseudomonadota</taxon>
        <taxon>Gammaproteobacteria</taxon>
        <taxon>Enterobacterales</taxon>
        <taxon>Enterobacteriaceae</taxon>
        <taxon>Escherichia</taxon>
    </lineage>
</organism>
<proteinExistence type="predicted"/>
<comment type="caution">
    <text evidence="3">The sequence shown here is derived from an EMBL/GenBank/DDBJ whole genome shotgun (WGS) entry which is preliminary data.</text>
</comment>
<dbReference type="InterPro" id="IPR008394">
    <property type="entry name" value="AfaD"/>
</dbReference>
<evidence type="ECO:0000256" key="2">
    <source>
        <dbReference type="SAM" id="SignalP"/>
    </source>
</evidence>
<accession>A0AAN3M623</accession>
<dbReference type="EMBL" id="ADWQ01000036">
    <property type="protein sequence ID" value="EFU33288.1"/>
    <property type="molecule type" value="Genomic_DNA"/>
</dbReference>
<dbReference type="SUPFAM" id="SSF49401">
    <property type="entry name" value="Bacterial adhesins"/>
    <property type="match status" value="1"/>
</dbReference>
<dbReference type="Pfam" id="PF05775">
    <property type="entry name" value="AfaD"/>
    <property type="match status" value="1"/>
</dbReference>
<evidence type="ECO:0000313" key="3">
    <source>
        <dbReference type="EMBL" id="EFU33288.1"/>
    </source>
</evidence>
<keyword evidence="1 2" id="KW-0732">Signal</keyword>
<gene>
    <name evidence="3" type="ORF">HMPREF9350_04893</name>
</gene>
<feature type="signal peptide" evidence="2">
    <location>
        <begin position="1"/>
        <end position="22"/>
    </location>
</feature>
<evidence type="ECO:0000256" key="1">
    <source>
        <dbReference type="ARBA" id="ARBA00022729"/>
    </source>
</evidence>
<protein>
    <recommendedName>
        <fullName evidence="5">Adhesin</fullName>
    </recommendedName>
</protein>
<dbReference type="InterPro" id="IPR037028">
    <property type="entry name" value="Dr_adhesin_sf"/>
</dbReference>
<evidence type="ECO:0008006" key="5">
    <source>
        <dbReference type="Google" id="ProtNLM"/>
    </source>
</evidence>
<dbReference type="Proteomes" id="UP000005056">
    <property type="component" value="Unassembled WGS sequence"/>
</dbReference>
<dbReference type="Gene3D" id="2.60.40.1570">
    <property type="entry name" value="Dr adhesin"/>
    <property type="match status" value="1"/>
</dbReference>
<reference evidence="3 4" key="1">
    <citation type="submission" date="2010-09" db="EMBL/GenBank/DDBJ databases">
        <authorList>
            <person name="Weinstock G."/>
            <person name="Sodergren E."/>
            <person name="Clifton S."/>
            <person name="Fulton L."/>
            <person name="Fulton B."/>
            <person name="Courtney L."/>
            <person name="Fronick C."/>
            <person name="Harrison M."/>
            <person name="Strong C."/>
            <person name="Farmer C."/>
            <person name="Delahaunty K."/>
            <person name="Markovic C."/>
            <person name="Hall O."/>
            <person name="Minx P."/>
            <person name="Tomlinson C."/>
            <person name="Mitreva M."/>
            <person name="Hou S."/>
            <person name="Chen J."/>
            <person name="Wollam A."/>
            <person name="Pepin K.H."/>
            <person name="Johnson M."/>
            <person name="Bhonagiri V."/>
            <person name="Zhang X."/>
            <person name="Suruliraj S."/>
            <person name="Warren W."/>
            <person name="Chinwalla A."/>
            <person name="Mardis E.R."/>
            <person name="Wilson R.K."/>
        </authorList>
    </citation>
    <scope>NUCLEOTIDE SEQUENCE [LARGE SCALE GENOMIC DNA]</scope>
    <source>
        <strain evidence="3 4">MS 85-1</strain>
    </source>
</reference>
<dbReference type="CDD" id="cd18776">
    <property type="entry name" value="AfaD-like"/>
    <property type="match status" value="1"/>
</dbReference>
<sequence length="139" mass="15028">MKKIQIVCSGIVLVVISSLAQAVELSLNTSDGRSGELKDGTKVATGRIICRGTYTSFHIWMNSRQMGNIPGHYIILGRHDSHNEMRVRLDGAGWLPSVSDGQGMVSTGIPEQHTFDVVIDGNQLLGPDEYILSVSGECS</sequence>
<dbReference type="RefSeq" id="WP_000723766.1">
    <property type="nucleotide sequence ID" value="NZ_ADWQ01000036.1"/>
</dbReference>
<feature type="chain" id="PRO_5042863806" description="Adhesin" evidence="2">
    <location>
        <begin position="23"/>
        <end position="139"/>
    </location>
</feature>
<dbReference type="InterPro" id="IPR008966">
    <property type="entry name" value="Adhesion_dom_sf"/>
</dbReference>
<dbReference type="AlphaFoldDB" id="A0AAN3M623"/>
<evidence type="ECO:0000313" key="4">
    <source>
        <dbReference type="Proteomes" id="UP000005056"/>
    </source>
</evidence>
<name>A0AAN3M623_ECOLX</name>